<sequence>MTAFLSSSFWYHVHLDTLNHRGGIAVAKEKVAFSSCYLNRVLLGPKFSYLGLPRPAKTGIFFAFQPLIDRYAAPSSLAALAGPIDHDLWCGSSMSPGPTTTARQALKARASQ</sequence>
<evidence type="ECO:0000313" key="1">
    <source>
        <dbReference type="EMBL" id="KAL0470382.1"/>
    </source>
</evidence>
<reference evidence="1 2" key="1">
    <citation type="submission" date="2023-09" db="EMBL/GenBank/DDBJ databases">
        <title>Multi-omics analysis of a traditional fermented food reveals byproduct-associated fungal strains for waste-to-food upcycling.</title>
        <authorList>
            <consortium name="Lawrence Berkeley National Laboratory"/>
            <person name="Rekdal V.M."/>
            <person name="Villalobos-Escobedo J.M."/>
            <person name="Rodriguez-Valeron N."/>
            <person name="Garcia M.O."/>
            <person name="Vasquez D.P."/>
            <person name="Damayanti I."/>
            <person name="Sorensen P.M."/>
            <person name="Baidoo E.E."/>
            <person name="De Carvalho A.C."/>
            <person name="Riley R."/>
            <person name="Lipzen A."/>
            <person name="He G."/>
            <person name="Yan M."/>
            <person name="Haridas S."/>
            <person name="Daum C."/>
            <person name="Yoshinaga Y."/>
            <person name="Ng V."/>
            <person name="Grigoriev I.V."/>
            <person name="Munk R."/>
            <person name="Nuraida L."/>
            <person name="Wijaya C.H."/>
            <person name="Morales P.-C."/>
            <person name="Keasling J.D."/>
        </authorList>
    </citation>
    <scope>NUCLEOTIDE SEQUENCE [LARGE SCALE GENOMIC DNA]</scope>
    <source>
        <strain evidence="1 2">FGSC 2613</strain>
    </source>
</reference>
<accession>A0ABR3DDC5</accession>
<gene>
    <name evidence="1" type="ORF">QR685DRAFT_442351</name>
</gene>
<protein>
    <submittedName>
        <fullName evidence="1">Uncharacterized protein</fullName>
    </submittedName>
</protein>
<dbReference type="Proteomes" id="UP001451303">
    <property type="component" value="Unassembled WGS sequence"/>
</dbReference>
<organism evidence="1 2">
    <name type="scientific">Neurospora intermedia</name>
    <dbReference type="NCBI Taxonomy" id="5142"/>
    <lineage>
        <taxon>Eukaryota</taxon>
        <taxon>Fungi</taxon>
        <taxon>Dikarya</taxon>
        <taxon>Ascomycota</taxon>
        <taxon>Pezizomycotina</taxon>
        <taxon>Sordariomycetes</taxon>
        <taxon>Sordariomycetidae</taxon>
        <taxon>Sordariales</taxon>
        <taxon>Sordariaceae</taxon>
        <taxon>Neurospora</taxon>
    </lineage>
</organism>
<keyword evidence="2" id="KW-1185">Reference proteome</keyword>
<comment type="caution">
    <text evidence="1">The sequence shown here is derived from an EMBL/GenBank/DDBJ whole genome shotgun (WGS) entry which is preliminary data.</text>
</comment>
<proteinExistence type="predicted"/>
<name>A0ABR3DDC5_NEUIN</name>
<dbReference type="EMBL" id="JAVLET010000004">
    <property type="protein sequence ID" value="KAL0470382.1"/>
    <property type="molecule type" value="Genomic_DNA"/>
</dbReference>
<evidence type="ECO:0000313" key="2">
    <source>
        <dbReference type="Proteomes" id="UP001451303"/>
    </source>
</evidence>